<sequence>MEALVLGIIALYQRLLSLVVDGRSVGPWKRLAFEALVLGIIALYQRLLSLVVDGRSVGPW</sequence>
<evidence type="ECO:0000313" key="2">
    <source>
        <dbReference type="Proteomes" id="UP000253562"/>
    </source>
</evidence>
<dbReference type="AlphaFoldDB" id="A0A368KN83"/>
<accession>A0A368KN83</accession>
<protein>
    <submittedName>
        <fullName evidence="1">Uncharacterized protein</fullName>
    </submittedName>
</protein>
<reference evidence="1 2" key="1">
    <citation type="submission" date="2018-07" db="EMBL/GenBank/DDBJ databases">
        <title>Comparative genomes isolates from brazilian mangrove.</title>
        <authorList>
            <person name="De Araujo J.E."/>
            <person name="Taketani R.G."/>
            <person name="Silva M.C.P."/>
            <person name="Lourenco M.V."/>
            <person name="Oliveira V.M."/>
            <person name="Andreote F.D."/>
        </authorList>
    </citation>
    <scope>NUCLEOTIDE SEQUENCE [LARGE SCALE GENOMIC DNA]</scope>
    <source>
        <strain evidence="1 2">HEX PRIS-MGV</strain>
    </source>
</reference>
<proteinExistence type="predicted"/>
<gene>
    <name evidence="1" type="ORF">DTL42_16935</name>
</gene>
<dbReference type="Proteomes" id="UP000253562">
    <property type="component" value="Unassembled WGS sequence"/>
</dbReference>
<dbReference type="EMBL" id="QPEX01000034">
    <property type="protein sequence ID" value="RCS44611.1"/>
    <property type="molecule type" value="Genomic_DNA"/>
</dbReference>
<name>A0A368KN83_9BACT</name>
<comment type="caution">
    <text evidence="1">The sequence shown here is derived from an EMBL/GenBank/DDBJ whole genome shotgun (WGS) entry which is preliminary data.</text>
</comment>
<organism evidence="1 2">
    <name type="scientific">Bremerella cremea</name>
    <dbReference type="NCBI Taxonomy" id="1031537"/>
    <lineage>
        <taxon>Bacteria</taxon>
        <taxon>Pseudomonadati</taxon>
        <taxon>Planctomycetota</taxon>
        <taxon>Planctomycetia</taxon>
        <taxon>Pirellulales</taxon>
        <taxon>Pirellulaceae</taxon>
        <taxon>Bremerella</taxon>
    </lineage>
</organism>
<evidence type="ECO:0000313" key="1">
    <source>
        <dbReference type="EMBL" id="RCS44611.1"/>
    </source>
</evidence>